<name>A0A101H0A4_9BACT</name>
<dbReference type="PATRIC" id="fig|1236046.6.peg.732"/>
<dbReference type="Gene3D" id="3.40.190.10">
    <property type="entry name" value="Periplasmic binding protein-like II"/>
    <property type="match status" value="2"/>
</dbReference>
<feature type="domain" description="Ionotropic glutamate receptor C-terminal" evidence="6">
    <location>
        <begin position="22"/>
        <end position="239"/>
    </location>
</feature>
<dbReference type="SUPFAM" id="SSF53850">
    <property type="entry name" value="Periplasmic binding protein-like II"/>
    <property type="match status" value="1"/>
</dbReference>
<comment type="caution">
    <text evidence="7">The sequence shown here is derived from an EMBL/GenBank/DDBJ whole genome shotgun (WGS) entry which is preliminary data.</text>
</comment>
<dbReference type="PANTHER" id="PTHR35936:SF17">
    <property type="entry name" value="ARGININE-BINDING EXTRACELLULAR PROTEIN ARTP"/>
    <property type="match status" value="1"/>
</dbReference>
<organism evidence="7 8">
    <name type="scientific">Mesotoga infera</name>
    <dbReference type="NCBI Taxonomy" id="1236046"/>
    <lineage>
        <taxon>Bacteria</taxon>
        <taxon>Thermotogati</taxon>
        <taxon>Thermotogota</taxon>
        <taxon>Thermotogae</taxon>
        <taxon>Kosmotogales</taxon>
        <taxon>Kosmotogaceae</taxon>
        <taxon>Mesotoga</taxon>
    </lineage>
</organism>
<dbReference type="AlphaFoldDB" id="A0A101H0A4"/>
<evidence type="ECO:0000259" key="5">
    <source>
        <dbReference type="SMART" id="SM00062"/>
    </source>
</evidence>
<dbReference type="InterPro" id="IPR001320">
    <property type="entry name" value="Iontro_rcpt_C"/>
</dbReference>
<dbReference type="GO" id="GO:0030313">
    <property type="term" value="C:cell envelope"/>
    <property type="evidence" value="ECO:0007669"/>
    <property type="project" value="UniProtKB-SubCell"/>
</dbReference>
<evidence type="ECO:0000259" key="6">
    <source>
        <dbReference type="SMART" id="SM00079"/>
    </source>
</evidence>
<comment type="subcellular location">
    <subcellularLocation>
        <location evidence="1">Cell envelope</location>
    </subcellularLocation>
</comment>
<dbReference type="PROSITE" id="PS01039">
    <property type="entry name" value="SBP_BACTERIAL_3"/>
    <property type="match status" value="1"/>
</dbReference>
<dbReference type="PANTHER" id="PTHR35936">
    <property type="entry name" value="MEMBRANE-BOUND LYTIC MUREIN TRANSGLYCOSYLASE F"/>
    <property type="match status" value="1"/>
</dbReference>
<sequence length="240" mass="26630">MKKTSLVLLALLIFFGSAFGVKYVVGTSADFPPFEYVENGEFVGFDIDLIKAIAEEMGFEIEIRDMSFDSLIAALVSGNLDIVISGMTITPEREEVVSFSKPYWTADQSVVVREDSDMTITVLFGKHNIGVQTGTTGDLWVEENLVETKILTGNFKRYDTYVLAMTDLINKNIDAIVLDAPVAEGFAKVRPVKIVGIIKTYEDYGIAVNKANKQLLELINEGISRLEESGKLNELNLKHF</sequence>
<dbReference type="Pfam" id="PF00497">
    <property type="entry name" value="SBP_bac_3"/>
    <property type="match status" value="1"/>
</dbReference>
<keyword evidence="3" id="KW-0732">Signal</keyword>
<dbReference type="SMART" id="SM00062">
    <property type="entry name" value="PBPb"/>
    <property type="match status" value="1"/>
</dbReference>
<gene>
    <name evidence="7" type="ORF">XD86_0604</name>
</gene>
<dbReference type="CDD" id="cd13624">
    <property type="entry name" value="PBP2_Arg_Lys_His"/>
    <property type="match status" value="1"/>
</dbReference>
<comment type="similarity">
    <text evidence="2 4">Belongs to the bacterial solute-binding protein 3 family.</text>
</comment>
<evidence type="ECO:0000313" key="8">
    <source>
        <dbReference type="Proteomes" id="UP000054260"/>
    </source>
</evidence>
<dbReference type="InterPro" id="IPR018313">
    <property type="entry name" value="SBP_3_CS"/>
</dbReference>
<accession>A0A101H0A4</accession>
<evidence type="ECO:0000256" key="2">
    <source>
        <dbReference type="ARBA" id="ARBA00010333"/>
    </source>
</evidence>
<dbReference type="GO" id="GO:0015276">
    <property type="term" value="F:ligand-gated monoatomic ion channel activity"/>
    <property type="evidence" value="ECO:0007669"/>
    <property type="project" value="InterPro"/>
</dbReference>
<proteinExistence type="inferred from homology"/>
<dbReference type="SMART" id="SM00079">
    <property type="entry name" value="PBPe"/>
    <property type="match status" value="1"/>
</dbReference>
<dbReference type="InterPro" id="IPR001638">
    <property type="entry name" value="Solute-binding_3/MltF_N"/>
</dbReference>
<evidence type="ECO:0000256" key="1">
    <source>
        <dbReference type="ARBA" id="ARBA00004196"/>
    </source>
</evidence>
<evidence type="ECO:0000256" key="4">
    <source>
        <dbReference type="RuleBase" id="RU003744"/>
    </source>
</evidence>
<evidence type="ECO:0000256" key="3">
    <source>
        <dbReference type="ARBA" id="ARBA00022729"/>
    </source>
</evidence>
<evidence type="ECO:0000313" key="7">
    <source>
        <dbReference type="EMBL" id="KUK67772.1"/>
    </source>
</evidence>
<protein>
    <submittedName>
        <fullName evidence="7">Periplasmic component of amino acid ABC-type transporter/signal transduction system</fullName>
    </submittedName>
</protein>
<reference evidence="8" key="1">
    <citation type="journal article" date="2015" name="MBio">
        <title>Genome-Resolved Metagenomic Analysis Reveals Roles for Candidate Phyla and Other Microbial Community Members in Biogeochemical Transformations in Oil Reservoirs.</title>
        <authorList>
            <person name="Hu P."/>
            <person name="Tom L."/>
            <person name="Singh A."/>
            <person name="Thomas B.C."/>
            <person name="Baker B.J."/>
            <person name="Piceno Y.M."/>
            <person name="Andersen G.L."/>
            <person name="Banfield J.F."/>
        </authorList>
    </citation>
    <scope>NUCLEOTIDE SEQUENCE [LARGE SCALE GENOMIC DNA]</scope>
</reference>
<dbReference type="GO" id="GO:0016020">
    <property type="term" value="C:membrane"/>
    <property type="evidence" value="ECO:0007669"/>
    <property type="project" value="InterPro"/>
</dbReference>
<dbReference type="EMBL" id="LGGH01000070">
    <property type="protein sequence ID" value="KUK67772.1"/>
    <property type="molecule type" value="Genomic_DNA"/>
</dbReference>
<dbReference type="Proteomes" id="UP000054260">
    <property type="component" value="Unassembled WGS sequence"/>
</dbReference>
<feature type="domain" description="Solute-binding protein family 3/N-terminal" evidence="5">
    <location>
        <begin position="22"/>
        <end position="240"/>
    </location>
</feature>